<accession>A0A4R7ESN0</accession>
<reference evidence="4 5" key="1">
    <citation type="submission" date="2019-03" db="EMBL/GenBank/DDBJ databases">
        <title>Genomic Encyclopedia of Archaeal and Bacterial Type Strains, Phase II (KMG-II): from individual species to whole genera.</title>
        <authorList>
            <person name="Goeker M."/>
        </authorList>
    </citation>
    <scope>NUCLEOTIDE SEQUENCE [LARGE SCALE GENOMIC DNA]</scope>
    <source>
        <strain evidence="4 5">DSM 28213</strain>
    </source>
</reference>
<dbReference type="PANTHER" id="PTHR13789:SF309">
    <property type="entry name" value="PUTATIVE (AFU_ORTHOLOGUE AFUA_6G14510)-RELATED"/>
    <property type="match status" value="1"/>
</dbReference>
<dbReference type="NCBIfam" id="NF005243">
    <property type="entry name" value="PRK06753.1"/>
    <property type="match status" value="1"/>
</dbReference>
<proteinExistence type="predicted"/>
<evidence type="ECO:0000313" key="4">
    <source>
        <dbReference type="EMBL" id="TDS51452.1"/>
    </source>
</evidence>
<dbReference type="PRINTS" id="PR00420">
    <property type="entry name" value="RNGMNOXGNASE"/>
</dbReference>
<keyword evidence="1" id="KW-0560">Oxidoreductase</keyword>
<evidence type="ECO:0000259" key="3">
    <source>
        <dbReference type="Pfam" id="PF01494"/>
    </source>
</evidence>
<dbReference type="AlphaFoldDB" id="A0A4R7ESN0"/>
<dbReference type="RefSeq" id="WP_133713675.1">
    <property type="nucleotide sequence ID" value="NZ_SOAG01000037.1"/>
</dbReference>
<sequence length="381" mass="42912">MNKKIGIVGAGIAGLTAAISLKRLGYQVVLYESSPEIKGIGAGFGLASNAMRAFSDLKLEKGIIPLGTLLNESRICDSMGKIISVADTSLVNNLKHPSLAIHRKDLHYYLLNQLPENSVFTHKQIINLEHNKTEVKLFFKDNTQDTCDYLICADGVGSTVRQLLIPNSKPRYSGYTCWRAVIDNPGLKIKENTEVWGKQGRFGFVSLIDNKIYWYCCINAAPKDTFIRQMKTEALFERFKNYLHPIGEIIKNTTDEQLIQNDIVDIKPLSEFAFGRILLVGDAAHATTPNMGQGACMAVEDIAVLTSELQKTDDIETAFLNFEKKRINRTQYITNTSSVIGKIAQLENPVLCRIRNFIFRNLPKSYVKKQMKQILVYDFYK</sequence>
<feature type="domain" description="FAD-binding" evidence="3">
    <location>
        <begin position="5"/>
        <end position="310"/>
    </location>
</feature>
<keyword evidence="5" id="KW-1185">Reference proteome</keyword>
<gene>
    <name evidence="4" type="ORF">C8P70_13710</name>
</gene>
<dbReference type="PANTHER" id="PTHR13789">
    <property type="entry name" value="MONOOXYGENASE"/>
    <property type="match status" value="1"/>
</dbReference>
<dbReference type="SUPFAM" id="SSF51905">
    <property type="entry name" value="FAD/NAD(P)-binding domain"/>
    <property type="match status" value="1"/>
</dbReference>
<dbReference type="Proteomes" id="UP000295215">
    <property type="component" value="Unassembled WGS sequence"/>
</dbReference>
<keyword evidence="2" id="KW-0503">Monooxygenase</keyword>
<dbReference type="Gene3D" id="3.50.50.60">
    <property type="entry name" value="FAD/NAD(P)-binding domain"/>
    <property type="match status" value="1"/>
</dbReference>
<dbReference type="InterPro" id="IPR002938">
    <property type="entry name" value="FAD-bd"/>
</dbReference>
<dbReference type="GO" id="GO:0004497">
    <property type="term" value="F:monooxygenase activity"/>
    <property type="evidence" value="ECO:0007669"/>
    <property type="project" value="UniProtKB-KW"/>
</dbReference>
<protein>
    <submittedName>
        <fullName evidence="4">2-polyprenyl-6-methoxyphenol hydroxylase-like FAD-dependent oxidoreductase</fullName>
    </submittedName>
</protein>
<dbReference type="InterPro" id="IPR050493">
    <property type="entry name" value="FAD-dep_Monooxygenase_BioMet"/>
</dbReference>
<name>A0A4R7ESN0_9FLAO</name>
<dbReference type="OrthoDB" id="9766816at2"/>
<comment type="caution">
    <text evidence="4">The sequence shown here is derived from an EMBL/GenBank/DDBJ whole genome shotgun (WGS) entry which is preliminary data.</text>
</comment>
<dbReference type="InterPro" id="IPR036188">
    <property type="entry name" value="FAD/NAD-bd_sf"/>
</dbReference>
<organism evidence="4 5">
    <name type="scientific">Myroides indicus</name>
    <dbReference type="NCBI Taxonomy" id="1323422"/>
    <lineage>
        <taxon>Bacteria</taxon>
        <taxon>Pseudomonadati</taxon>
        <taxon>Bacteroidota</taxon>
        <taxon>Flavobacteriia</taxon>
        <taxon>Flavobacteriales</taxon>
        <taxon>Flavobacteriaceae</taxon>
        <taxon>Myroides</taxon>
    </lineage>
</organism>
<evidence type="ECO:0000313" key="5">
    <source>
        <dbReference type="Proteomes" id="UP000295215"/>
    </source>
</evidence>
<evidence type="ECO:0000256" key="2">
    <source>
        <dbReference type="ARBA" id="ARBA00023033"/>
    </source>
</evidence>
<dbReference type="Pfam" id="PF01494">
    <property type="entry name" value="FAD_binding_3"/>
    <property type="match status" value="1"/>
</dbReference>
<evidence type="ECO:0000256" key="1">
    <source>
        <dbReference type="ARBA" id="ARBA00023002"/>
    </source>
</evidence>
<dbReference type="GO" id="GO:0071949">
    <property type="term" value="F:FAD binding"/>
    <property type="evidence" value="ECO:0007669"/>
    <property type="project" value="InterPro"/>
</dbReference>
<dbReference type="EMBL" id="SOAG01000037">
    <property type="protein sequence ID" value="TDS51452.1"/>
    <property type="molecule type" value="Genomic_DNA"/>
</dbReference>